<dbReference type="InterPro" id="IPR012440">
    <property type="entry name" value="DUF1641"/>
</dbReference>
<dbReference type="Pfam" id="PF07849">
    <property type="entry name" value="DUF1641"/>
    <property type="match status" value="1"/>
</dbReference>
<evidence type="ECO:0000256" key="1">
    <source>
        <dbReference type="SAM" id="MobiDB-lite"/>
    </source>
</evidence>
<dbReference type="EMBL" id="CP141615">
    <property type="protein sequence ID" value="WRP16755.1"/>
    <property type="molecule type" value="Genomic_DNA"/>
</dbReference>
<gene>
    <name evidence="2" type="ORF">U7230_11770</name>
</gene>
<feature type="region of interest" description="Disordered" evidence="1">
    <location>
        <begin position="1"/>
        <end position="38"/>
    </location>
</feature>
<organism evidence="2 3">
    <name type="scientific">Carboxydichorda subterranea</name>
    <dbReference type="NCBI Taxonomy" id="3109565"/>
    <lineage>
        <taxon>Bacteria</taxon>
        <taxon>Bacillati</taxon>
        <taxon>Bacillota</taxon>
        <taxon>Limnochordia</taxon>
        <taxon>Limnochordales</taxon>
        <taxon>Geochordaceae</taxon>
        <taxon>Carboxydichorda</taxon>
    </lineage>
</organism>
<reference evidence="2 3" key="1">
    <citation type="journal article" date="2024" name="Front. Microbiol.">
        <title>Novel thermophilic genera Geochorda gen. nov. and Carboxydochorda gen. nov. from the deep terrestrial subsurface reveal the ecophysiological diversity in the class Limnochordia.</title>
        <authorList>
            <person name="Karnachuk O.V."/>
            <person name="Lukina A.P."/>
            <person name="Avakyan M.R."/>
            <person name="Kadnikov V.V."/>
            <person name="Begmatov S."/>
            <person name="Beletsky A.V."/>
            <person name="Vlasova K.G."/>
            <person name="Novikov A.A."/>
            <person name="Shcherbakova V.A."/>
            <person name="Mardanov A.V."/>
            <person name="Ravin N.V."/>
        </authorList>
    </citation>
    <scope>NUCLEOTIDE SEQUENCE [LARGE SCALE GENOMIC DNA]</scope>
    <source>
        <strain evidence="2 3">L945</strain>
    </source>
</reference>
<evidence type="ECO:0000313" key="2">
    <source>
        <dbReference type="EMBL" id="WRP16755.1"/>
    </source>
</evidence>
<feature type="compositionally biased region" description="Gly residues" evidence="1">
    <location>
        <begin position="8"/>
        <end position="20"/>
    </location>
</feature>
<dbReference type="Proteomes" id="UP001332192">
    <property type="component" value="Chromosome"/>
</dbReference>
<dbReference type="RefSeq" id="WP_324716027.1">
    <property type="nucleotide sequence ID" value="NZ_CP141615.1"/>
</dbReference>
<name>A0ABZ1BVW0_9FIRM</name>
<accession>A0ABZ1BVW0</accession>
<keyword evidence="3" id="KW-1185">Reference proteome</keyword>
<evidence type="ECO:0000313" key="3">
    <source>
        <dbReference type="Proteomes" id="UP001332192"/>
    </source>
</evidence>
<protein>
    <submittedName>
        <fullName evidence="2">DUF1641 domain-containing protein</fullName>
    </submittedName>
</protein>
<sequence length="162" mass="16952">MLEKVEGSGTGGHRADGGPGQRPETPAAVALQERPVTTEPSQVTTRVMARLEALEASGALDTLVEAAGAFKALMDSMTPGVLARMAGLASDAGLLLDEVLQSGRPVLVDAVRALGDAARESRGRTRAPGIRELWQMARDPDTRRGLAFLLGLARALGARMRA</sequence>
<proteinExistence type="predicted"/>